<organism evidence="2 3">
    <name type="scientific">Candidatus Endobugula sertula</name>
    <name type="common">Bugula neritina bacterial symbiont</name>
    <dbReference type="NCBI Taxonomy" id="62101"/>
    <lineage>
        <taxon>Bacteria</taxon>
        <taxon>Pseudomonadati</taxon>
        <taxon>Pseudomonadota</taxon>
        <taxon>Gammaproteobacteria</taxon>
        <taxon>Cellvibrionales</taxon>
        <taxon>Cellvibrionaceae</taxon>
        <taxon>Candidatus Endobugula</taxon>
    </lineage>
</organism>
<name>A0A1D2QTN9_9GAMM</name>
<dbReference type="PANTHER" id="PTHR34606:SF4">
    <property type="entry name" value="OUTER MEMBRANE LIPOPROTEIN DOLP"/>
    <property type="match status" value="1"/>
</dbReference>
<gene>
    <name evidence="2" type="ORF">AB835_01365</name>
</gene>
<comment type="caution">
    <text evidence="2">The sequence shown here is derived from an EMBL/GenBank/DDBJ whole genome shotgun (WGS) entry which is preliminary data.</text>
</comment>
<dbReference type="InterPro" id="IPR051686">
    <property type="entry name" value="Lipoprotein_DolP"/>
</dbReference>
<feature type="domain" description="BON" evidence="1">
    <location>
        <begin position="124"/>
        <end position="191"/>
    </location>
</feature>
<dbReference type="PROSITE" id="PS51257">
    <property type="entry name" value="PROKAR_LIPOPROTEIN"/>
    <property type="match status" value="1"/>
</dbReference>
<dbReference type="Pfam" id="PF04972">
    <property type="entry name" value="BON"/>
    <property type="match status" value="2"/>
</dbReference>
<dbReference type="PANTHER" id="PTHR34606">
    <property type="entry name" value="BON DOMAIN-CONTAINING PROTEIN"/>
    <property type="match status" value="1"/>
</dbReference>
<proteinExistence type="predicted"/>
<dbReference type="AlphaFoldDB" id="A0A1D2QTN9"/>
<accession>A0A1D2QTN9</accession>
<sequence length="191" mass="21025">MKKAYIPILTITSILSISSCTTILDKTTSGPITTDPGERTFGTYIDDQRLEIIVGVNLKKADPALKTSHINVTSFNNIILLTGQVPTPQLIELATQTSNAVNMVRKVYNELQVKGNTAMLVRTNDTWISTKVKTAFIADKMIDSSKVKVTVEDSVVYLMGKLTQPEADYVSNVTSNIAGVQEVVRVFEYIH</sequence>
<protein>
    <submittedName>
        <fullName evidence="2">Phospholipid-binding protein</fullName>
    </submittedName>
</protein>
<evidence type="ECO:0000313" key="3">
    <source>
        <dbReference type="Proteomes" id="UP000242502"/>
    </source>
</evidence>
<dbReference type="PROSITE" id="PS50914">
    <property type="entry name" value="BON"/>
    <property type="match status" value="2"/>
</dbReference>
<evidence type="ECO:0000313" key="2">
    <source>
        <dbReference type="EMBL" id="ODS24938.1"/>
    </source>
</evidence>
<evidence type="ECO:0000259" key="1">
    <source>
        <dbReference type="PROSITE" id="PS50914"/>
    </source>
</evidence>
<feature type="domain" description="BON" evidence="1">
    <location>
        <begin position="46"/>
        <end position="115"/>
    </location>
</feature>
<reference evidence="2 3" key="1">
    <citation type="journal article" date="2016" name="Appl. Environ. Microbiol.">
        <title>Lack of Overt Genome Reduction in the Bryostatin-Producing Bryozoan Symbiont "Candidatus Endobugula sertula".</title>
        <authorList>
            <person name="Miller I.J."/>
            <person name="Vanee N."/>
            <person name="Fong S.S."/>
            <person name="Lim-Fong G.E."/>
            <person name="Kwan J.C."/>
        </authorList>
    </citation>
    <scope>NUCLEOTIDE SEQUENCE [LARGE SCALE GENOMIC DNA]</scope>
    <source>
        <strain evidence="2">AB1-4</strain>
    </source>
</reference>
<dbReference type="STRING" id="62101.AB835_01365"/>
<dbReference type="InterPro" id="IPR007055">
    <property type="entry name" value="BON_dom"/>
</dbReference>
<dbReference type="Proteomes" id="UP000242502">
    <property type="component" value="Unassembled WGS sequence"/>
</dbReference>
<dbReference type="EMBL" id="MDLC01000003">
    <property type="protein sequence ID" value="ODS24938.1"/>
    <property type="molecule type" value="Genomic_DNA"/>
</dbReference>